<comment type="caution">
    <text evidence="7">The sequence shown here is derived from an EMBL/GenBank/DDBJ whole genome shotgun (WGS) entry which is preliminary data.</text>
</comment>
<name>A0A833UMW1_ACIBZ</name>
<dbReference type="AlphaFoldDB" id="A0A833UMW1"/>
<dbReference type="InterPro" id="IPR001818">
    <property type="entry name" value="Pept_M10_metallopeptidase"/>
</dbReference>
<evidence type="ECO:0000313" key="7">
    <source>
        <dbReference type="EMBL" id="KAF1024178.1"/>
    </source>
</evidence>
<dbReference type="Pfam" id="PF00413">
    <property type="entry name" value="Peptidase_M10"/>
    <property type="match status" value="1"/>
</dbReference>
<feature type="domain" description="Peptidase M10 metallopeptidase" evidence="6">
    <location>
        <begin position="43"/>
        <end position="301"/>
    </location>
</feature>
<keyword evidence="5" id="KW-0175">Coiled coil</keyword>
<dbReference type="EMBL" id="WNDP01000069">
    <property type="protein sequence ID" value="KAF1024178.1"/>
    <property type="molecule type" value="Genomic_DNA"/>
</dbReference>
<evidence type="ECO:0000256" key="1">
    <source>
        <dbReference type="ARBA" id="ARBA00022670"/>
    </source>
</evidence>
<dbReference type="SUPFAM" id="SSF55486">
    <property type="entry name" value="Metalloproteases ('zincins'), catalytic domain"/>
    <property type="match status" value="1"/>
</dbReference>
<organism evidence="7 8">
    <name type="scientific">Acinetobacter bereziniae</name>
    <name type="common">Acinetobacter genomosp. 10</name>
    <dbReference type="NCBI Taxonomy" id="106648"/>
    <lineage>
        <taxon>Bacteria</taxon>
        <taxon>Pseudomonadati</taxon>
        <taxon>Pseudomonadota</taxon>
        <taxon>Gammaproteobacteria</taxon>
        <taxon>Moraxellales</taxon>
        <taxon>Moraxellaceae</taxon>
        <taxon>Acinetobacter</taxon>
    </lineage>
</organism>
<evidence type="ECO:0000313" key="8">
    <source>
        <dbReference type="Proteomes" id="UP000490535"/>
    </source>
</evidence>
<keyword evidence="3" id="KW-0378">Hydrolase</keyword>
<accession>A0A833UMW1</accession>
<protein>
    <recommendedName>
        <fullName evidence="6">Peptidase M10 metallopeptidase domain-containing protein</fullName>
    </recommendedName>
</protein>
<evidence type="ECO:0000256" key="3">
    <source>
        <dbReference type="ARBA" id="ARBA00022801"/>
    </source>
</evidence>
<dbReference type="GO" id="GO:0004222">
    <property type="term" value="F:metalloendopeptidase activity"/>
    <property type="evidence" value="ECO:0007669"/>
    <property type="project" value="InterPro"/>
</dbReference>
<reference evidence="8" key="1">
    <citation type="journal article" date="2020" name="MBio">
        <title>Horizontal gene transfer to a defensive symbiont with a reduced genome amongst a multipartite beetle microbiome.</title>
        <authorList>
            <person name="Waterworth S.C."/>
            <person name="Florez L.V."/>
            <person name="Rees E.R."/>
            <person name="Hertweck C."/>
            <person name="Kaltenpoth M."/>
            <person name="Kwan J.C."/>
        </authorList>
    </citation>
    <scope>NUCLEOTIDE SEQUENCE [LARGE SCALE GENOMIC DNA]</scope>
</reference>
<dbReference type="InterPro" id="IPR024079">
    <property type="entry name" value="MetalloPept_cat_dom_sf"/>
</dbReference>
<evidence type="ECO:0000256" key="2">
    <source>
        <dbReference type="ARBA" id="ARBA00022723"/>
    </source>
</evidence>
<dbReference type="GO" id="GO:0006508">
    <property type="term" value="P:proteolysis"/>
    <property type="evidence" value="ECO:0007669"/>
    <property type="project" value="UniProtKB-KW"/>
</dbReference>
<evidence type="ECO:0000259" key="6">
    <source>
        <dbReference type="Pfam" id="PF00413"/>
    </source>
</evidence>
<evidence type="ECO:0000256" key="5">
    <source>
        <dbReference type="SAM" id="Coils"/>
    </source>
</evidence>
<dbReference type="GO" id="GO:0031012">
    <property type="term" value="C:extracellular matrix"/>
    <property type="evidence" value="ECO:0007669"/>
    <property type="project" value="InterPro"/>
</dbReference>
<feature type="coiled-coil region" evidence="5">
    <location>
        <begin position="119"/>
        <end position="221"/>
    </location>
</feature>
<dbReference type="Gene3D" id="3.40.390.10">
    <property type="entry name" value="Collagenase (Catalytic Domain)"/>
    <property type="match status" value="1"/>
</dbReference>
<keyword evidence="4" id="KW-0862">Zinc</keyword>
<gene>
    <name evidence="7" type="ORF">GAK29_02745</name>
</gene>
<evidence type="ECO:0000256" key="4">
    <source>
        <dbReference type="ARBA" id="ARBA00022833"/>
    </source>
</evidence>
<keyword evidence="2" id="KW-0479">Metal-binding</keyword>
<dbReference type="GO" id="GO:0008270">
    <property type="term" value="F:zinc ion binding"/>
    <property type="evidence" value="ECO:0007669"/>
    <property type="project" value="InterPro"/>
</dbReference>
<proteinExistence type="predicted"/>
<keyword evidence="1" id="KW-0645">Protease</keyword>
<dbReference type="Proteomes" id="UP000490535">
    <property type="component" value="Unassembled WGS sequence"/>
</dbReference>
<sequence>MRFWILVSVIIFTAYFAIQRMMYPQLNHNSAIDRITHSLDTLLRYRIGEVDPRFHLSKAQVKNLAQEAADIWHLGTMQSLFVYDDQAKLTINLIYDERQAESNARTQALRILENTQQYSQSEKQKIQQLHLELDQANRELSLQKLSYQNKVEQYNQLINTLNQSRQNLEASARFELDQQKNQLLIEQSQLKQQLDIYNQKVNTLNHQIEQLNSVNHQYNQSVDQFNTRFQPRQFDKGVFDGKTINIYEFDSDADLRVTIAHELGHTLGLAHNNDPKALMYPMMKEQDVKNFRLTAADLAMLNSKHR</sequence>